<dbReference type="PIRSF" id="PIRSF001221">
    <property type="entry name" value="Amidase_fungi"/>
    <property type="match status" value="1"/>
</dbReference>
<evidence type="ECO:0000256" key="1">
    <source>
        <dbReference type="ARBA" id="ARBA00009199"/>
    </source>
</evidence>
<dbReference type="RefSeq" id="XP_070885675.1">
    <property type="nucleotide sequence ID" value="XM_071031238.1"/>
</dbReference>
<dbReference type="PANTHER" id="PTHR46072">
    <property type="entry name" value="AMIDASE-RELATED-RELATED"/>
    <property type="match status" value="1"/>
</dbReference>
<proteinExistence type="inferred from homology"/>
<feature type="chain" id="PRO_5046933221" evidence="3">
    <location>
        <begin position="26"/>
        <end position="598"/>
    </location>
</feature>
<accession>A0ABR4LQG6</accession>
<evidence type="ECO:0000256" key="2">
    <source>
        <dbReference type="ARBA" id="ARBA00022801"/>
    </source>
</evidence>
<keyword evidence="2" id="KW-0378">Hydrolase</keyword>
<keyword evidence="3" id="KW-0732">Signal</keyword>
<dbReference type="EMBL" id="JBFXLQ010000023">
    <property type="protein sequence ID" value="KAL2866696.1"/>
    <property type="molecule type" value="Genomic_DNA"/>
</dbReference>
<comment type="similarity">
    <text evidence="1">Belongs to the amidase family.</text>
</comment>
<keyword evidence="6" id="KW-1185">Reference proteome</keyword>
<name>A0ABR4LQG6_9EURO</name>
<comment type="caution">
    <text evidence="5">The sequence shown here is derived from an EMBL/GenBank/DDBJ whole genome shotgun (WGS) entry which is preliminary data.</text>
</comment>
<dbReference type="InterPro" id="IPR036928">
    <property type="entry name" value="AS_sf"/>
</dbReference>
<dbReference type="Proteomes" id="UP001610432">
    <property type="component" value="Unassembled WGS sequence"/>
</dbReference>
<protein>
    <submittedName>
        <fullName evidence="5">Amidase signature domain-containing protein</fullName>
    </submittedName>
</protein>
<feature type="domain" description="Amidase" evidence="4">
    <location>
        <begin position="115"/>
        <end position="577"/>
    </location>
</feature>
<dbReference type="InterPro" id="IPR023631">
    <property type="entry name" value="Amidase_dom"/>
</dbReference>
<dbReference type="PANTHER" id="PTHR46072:SF8">
    <property type="entry name" value="AMIDASE DOMAIN-CONTAINING PROTEIN"/>
    <property type="match status" value="1"/>
</dbReference>
<dbReference type="Pfam" id="PF01425">
    <property type="entry name" value="Amidase"/>
    <property type="match status" value="1"/>
</dbReference>
<evidence type="ECO:0000313" key="6">
    <source>
        <dbReference type="Proteomes" id="UP001610432"/>
    </source>
</evidence>
<feature type="signal peptide" evidence="3">
    <location>
        <begin position="1"/>
        <end position="25"/>
    </location>
</feature>
<dbReference type="SUPFAM" id="SSF75304">
    <property type="entry name" value="Amidase signature (AS) enzymes"/>
    <property type="match status" value="1"/>
</dbReference>
<evidence type="ECO:0000313" key="5">
    <source>
        <dbReference type="EMBL" id="KAL2866696.1"/>
    </source>
</evidence>
<organism evidence="5 6">
    <name type="scientific">Aspergillus lucknowensis</name>
    <dbReference type="NCBI Taxonomy" id="176173"/>
    <lineage>
        <taxon>Eukaryota</taxon>
        <taxon>Fungi</taxon>
        <taxon>Dikarya</taxon>
        <taxon>Ascomycota</taxon>
        <taxon>Pezizomycotina</taxon>
        <taxon>Eurotiomycetes</taxon>
        <taxon>Eurotiomycetidae</taxon>
        <taxon>Eurotiales</taxon>
        <taxon>Aspergillaceae</taxon>
        <taxon>Aspergillus</taxon>
        <taxon>Aspergillus subgen. Nidulantes</taxon>
    </lineage>
</organism>
<evidence type="ECO:0000259" key="4">
    <source>
        <dbReference type="Pfam" id="PF01425"/>
    </source>
</evidence>
<evidence type="ECO:0000256" key="3">
    <source>
        <dbReference type="SAM" id="SignalP"/>
    </source>
</evidence>
<dbReference type="Gene3D" id="3.90.1300.10">
    <property type="entry name" value="Amidase signature (AS) domain"/>
    <property type="match status" value="1"/>
</dbReference>
<sequence>MAAKSMTLILTVAIFVSVFLALANGISDMWKLPEVLSRRQAGWQQVASGKRQANLAKIPPDWILEPQLLEDGRSRLSIAGDYIEDLLDDKSRYITDMDVPELVARMKDGTLTAVEVVTAFCKRAAYAHQLSNLLLEIRFDEAIERARELDDYFREHKRLVGPLHGIPLTLKDQFHIKGLDTSMGFIGWLGTFEGEMGTGKERNIESELVREFNALGAVPIGKAPETNNNILGYAFNPYNRNLSTGGSSGGEGAMLALRGSAFGVGTDIGGSVSMPASFQGIFSIKPSAGRISFKDTANTGEGQQVMPTVVGIMGHSVDALRMIFKSLLSLEPWLHDPYTLPIPWRPEKEYNARSELGSKPAFGFLTNDGVLTPHPPISRAMEIVKEALANKGHQLIKWDWPHHRETLEIHSLIARGDGCPDVYEAVKLSGEPFVPEITNLFPNGKPRAPLPLPEYEQIVSRMKTYRQRYLDYWTSTAKRTGDRPVEALISPVTPYAGVLPGKFYPSTYSSSVNVLDYASVVIPVTFADKEIDVVSPNFRALSDEDRANMEGYDPEKYHGAPAAVQLVGRRLDEERLLSLAQLVVEALNNYKSKSNEER</sequence>
<dbReference type="GeneID" id="98146310"/>
<reference evidence="5 6" key="1">
    <citation type="submission" date="2024-07" db="EMBL/GenBank/DDBJ databases">
        <title>Section-level genome sequencing and comparative genomics of Aspergillus sections Usti and Cavernicolus.</title>
        <authorList>
            <consortium name="Lawrence Berkeley National Laboratory"/>
            <person name="Nybo J.L."/>
            <person name="Vesth T.C."/>
            <person name="Theobald S."/>
            <person name="Frisvad J.C."/>
            <person name="Larsen T.O."/>
            <person name="Kjaerboelling I."/>
            <person name="Rothschild-Mancinelli K."/>
            <person name="Lyhne E.K."/>
            <person name="Kogle M.E."/>
            <person name="Barry K."/>
            <person name="Clum A."/>
            <person name="Na H."/>
            <person name="Ledsgaard L."/>
            <person name="Lin J."/>
            <person name="Lipzen A."/>
            <person name="Kuo A."/>
            <person name="Riley R."/>
            <person name="Mondo S."/>
            <person name="Labutti K."/>
            <person name="Haridas S."/>
            <person name="Pangalinan J."/>
            <person name="Salamov A.A."/>
            <person name="Simmons B.A."/>
            <person name="Magnuson J.K."/>
            <person name="Chen J."/>
            <person name="Drula E."/>
            <person name="Henrissat B."/>
            <person name="Wiebenga A."/>
            <person name="Lubbers R.J."/>
            <person name="Gomes A.C."/>
            <person name="Macurrencykelacurrency M.R."/>
            <person name="Stajich J."/>
            <person name="Grigoriev I.V."/>
            <person name="Mortensen U.H."/>
            <person name="De Vries R.P."/>
            <person name="Baker S.E."/>
            <person name="Andersen M.R."/>
        </authorList>
    </citation>
    <scope>NUCLEOTIDE SEQUENCE [LARGE SCALE GENOMIC DNA]</scope>
    <source>
        <strain evidence="5 6">CBS 449.75</strain>
    </source>
</reference>
<gene>
    <name evidence="5" type="ORF">BJX67DRAFT_372398</name>
</gene>